<accession>A0A9W7AWB2</accession>
<feature type="region of interest" description="Disordered" evidence="1">
    <location>
        <begin position="142"/>
        <end position="163"/>
    </location>
</feature>
<organism evidence="2 3">
    <name type="scientific">Triparma laevis f. inornata</name>
    <dbReference type="NCBI Taxonomy" id="1714386"/>
    <lineage>
        <taxon>Eukaryota</taxon>
        <taxon>Sar</taxon>
        <taxon>Stramenopiles</taxon>
        <taxon>Ochrophyta</taxon>
        <taxon>Bolidophyceae</taxon>
        <taxon>Parmales</taxon>
        <taxon>Triparmaceae</taxon>
        <taxon>Triparma</taxon>
    </lineage>
</organism>
<proteinExistence type="predicted"/>
<evidence type="ECO:0000313" key="2">
    <source>
        <dbReference type="EMBL" id="GMH80181.1"/>
    </source>
</evidence>
<evidence type="ECO:0000313" key="3">
    <source>
        <dbReference type="Proteomes" id="UP001162640"/>
    </source>
</evidence>
<name>A0A9W7AWB2_9STRA</name>
<comment type="caution">
    <text evidence="2">The sequence shown here is derived from an EMBL/GenBank/DDBJ whole genome shotgun (WGS) entry which is preliminary data.</text>
</comment>
<reference evidence="3" key="1">
    <citation type="journal article" date="2023" name="Commun. Biol.">
        <title>Genome analysis of Parmales, the sister group of diatoms, reveals the evolutionary specialization of diatoms from phago-mixotrophs to photoautotrophs.</title>
        <authorList>
            <person name="Ban H."/>
            <person name="Sato S."/>
            <person name="Yoshikawa S."/>
            <person name="Yamada K."/>
            <person name="Nakamura Y."/>
            <person name="Ichinomiya M."/>
            <person name="Sato N."/>
            <person name="Blanc-Mathieu R."/>
            <person name="Endo H."/>
            <person name="Kuwata A."/>
            <person name="Ogata H."/>
        </authorList>
    </citation>
    <scope>NUCLEOTIDE SEQUENCE [LARGE SCALE GENOMIC DNA]</scope>
</reference>
<evidence type="ECO:0000256" key="1">
    <source>
        <dbReference type="SAM" id="MobiDB-lite"/>
    </source>
</evidence>
<dbReference type="AlphaFoldDB" id="A0A9W7AWB2"/>
<sequence length="163" mass="17551">MSSISTSPPAPPSRSKSPSSSPRFLILSTHESLYTSCALTIHFSPCGTLYRLPSTVCGTDTGPVRCDSRISLTAHAPNWLIERMAEAVVMRNEHLPQHLLADSLVKEESESGGEERTSATTSASTSAILKAMECIYLPPAASSLGKYMYGGDEEDDEVSVRRS</sequence>
<feature type="region of interest" description="Disordered" evidence="1">
    <location>
        <begin position="1"/>
        <end position="22"/>
    </location>
</feature>
<protein>
    <submittedName>
        <fullName evidence="2">Uncharacterized protein</fullName>
    </submittedName>
</protein>
<dbReference type="Proteomes" id="UP001162640">
    <property type="component" value="Unassembled WGS sequence"/>
</dbReference>
<gene>
    <name evidence="2" type="ORF">TL16_g08434</name>
</gene>
<dbReference type="EMBL" id="BLQM01000278">
    <property type="protein sequence ID" value="GMH80181.1"/>
    <property type="molecule type" value="Genomic_DNA"/>
</dbReference>